<dbReference type="GO" id="GO:0006412">
    <property type="term" value="P:translation"/>
    <property type="evidence" value="ECO:0007669"/>
    <property type="project" value="InterPro"/>
</dbReference>
<dbReference type="GO" id="GO:1990904">
    <property type="term" value="C:ribonucleoprotein complex"/>
    <property type="evidence" value="ECO:0007669"/>
    <property type="project" value="UniProtKB-KW"/>
</dbReference>
<keyword evidence="2" id="KW-0694">RNA-binding</keyword>
<sequence length="126" mass="14375">MVSEAQQILDKAAQKKIIHKNKAARKKSQLQRNLNKLKQAEGAQNFFTVILSLLFITFNHWDWFSPKKKPQIVPFIIGSFQAFHEKATGDGSLEGFARVYQEMINSSGAIKSFMEAINKANYSLFH</sequence>
<evidence type="ECO:0000256" key="4">
    <source>
        <dbReference type="ARBA" id="ARBA00023274"/>
    </source>
</evidence>
<dbReference type="NCBIfam" id="TIGR00029">
    <property type="entry name" value="S20"/>
    <property type="match status" value="1"/>
</dbReference>
<name>A0A9W4WL01_9GLOM</name>
<proteinExistence type="predicted"/>
<dbReference type="GO" id="GO:0019843">
    <property type="term" value="F:rRNA binding"/>
    <property type="evidence" value="ECO:0007669"/>
    <property type="project" value="UniProtKB-KW"/>
</dbReference>
<evidence type="ECO:0000256" key="3">
    <source>
        <dbReference type="ARBA" id="ARBA00022980"/>
    </source>
</evidence>
<dbReference type="Pfam" id="PF01649">
    <property type="entry name" value="Ribosomal_S20p"/>
    <property type="match status" value="1"/>
</dbReference>
<keyword evidence="1" id="KW-0699">rRNA-binding</keyword>
<comment type="caution">
    <text evidence="5">The sequence shown here is derived from an EMBL/GenBank/DDBJ whole genome shotgun (WGS) entry which is preliminary data.</text>
</comment>
<dbReference type="SUPFAM" id="SSF46992">
    <property type="entry name" value="Ribosomal protein S20"/>
    <property type="match status" value="1"/>
</dbReference>
<gene>
    <name evidence="5" type="ORF">FWILDA_LOCUS200</name>
</gene>
<dbReference type="InterPro" id="IPR002583">
    <property type="entry name" value="Ribosomal_bS20"/>
</dbReference>
<dbReference type="AlphaFoldDB" id="A0A9W4WL01"/>
<dbReference type="Gene3D" id="1.20.58.110">
    <property type="entry name" value="Ribosomal protein S20"/>
    <property type="match status" value="1"/>
</dbReference>
<dbReference type="EMBL" id="CAMKVN010000012">
    <property type="protein sequence ID" value="CAI2161734.1"/>
    <property type="molecule type" value="Genomic_DNA"/>
</dbReference>
<dbReference type="Proteomes" id="UP001153678">
    <property type="component" value="Unassembled WGS sequence"/>
</dbReference>
<protein>
    <submittedName>
        <fullName evidence="5">1304_t:CDS:1</fullName>
    </submittedName>
</protein>
<reference evidence="5" key="1">
    <citation type="submission" date="2022-08" db="EMBL/GenBank/DDBJ databases">
        <authorList>
            <person name="Kallberg Y."/>
            <person name="Tangrot J."/>
            <person name="Rosling A."/>
        </authorList>
    </citation>
    <scope>NUCLEOTIDE SEQUENCE</scope>
    <source>
        <strain evidence="5">Wild A</strain>
    </source>
</reference>
<evidence type="ECO:0000313" key="6">
    <source>
        <dbReference type="Proteomes" id="UP001153678"/>
    </source>
</evidence>
<dbReference type="GO" id="GO:0003735">
    <property type="term" value="F:structural constituent of ribosome"/>
    <property type="evidence" value="ECO:0007669"/>
    <property type="project" value="InterPro"/>
</dbReference>
<keyword evidence="4" id="KW-0687">Ribonucleoprotein</keyword>
<evidence type="ECO:0000256" key="2">
    <source>
        <dbReference type="ARBA" id="ARBA00022884"/>
    </source>
</evidence>
<evidence type="ECO:0000256" key="1">
    <source>
        <dbReference type="ARBA" id="ARBA00022730"/>
    </source>
</evidence>
<accession>A0A9W4WL01</accession>
<keyword evidence="6" id="KW-1185">Reference proteome</keyword>
<organism evidence="5 6">
    <name type="scientific">Funneliformis geosporum</name>
    <dbReference type="NCBI Taxonomy" id="1117311"/>
    <lineage>
        <taxon>Eukaryota</taxon>
        <taxon>Fungi</taxon>
        <taxon>Fungi incertae sedis</taxon>
        <taxon>Mucoromycota</taxon>
        <taxon>Glomeromycotina</taxon>
        <taxon>Glomeromycetes</taxon>
        <taxon>Glomerales</taxon>
        <taxon>Glomeraceae</taxon>
        <taxon>Funneliformis</taxon>
    </lineage>
</organism>
<keyword evidence="3" id="KW-0689">Ribosomal protein</keyword>
<dbReference type="GO" id="GO:0005840">
    <property type="term" value="C:ribosome"/>
    <property type="evidence" value="ECO:0007669"/>
    <property type="project" value="UniProtKB-KW"/>
</dbReference>
<dbReference type="InterPro" id="IPR036510">
    <property type="entry name" value="Ribosomal_bS20_sf"/>
</dbReference>
<evidence type="ECO:0000313" key="5">
    <source>
        <dbReference type="EMBL" id="CAI2161734.1"/>
    </source>
</evidence>